<evidence type="ECO:0000256" key="2">
    <source>
        <dbReference type="ARBA" id="ARBA00006742"/>
    </source>
</evidence>
<proteinExistence type="inferred from homology"/>
<accession>B6FYF7</accession>
<evidence type="ECO:0000256" key="8">
    <source>
        <dbReference type="ARBA" id="ARBA00023010"/>
    </source>
</evidence>
<dbReference type="PANTHER" id="PTHR33909:SF1">
    <property type="entry name" value="SEC TRANSLOCON ACCESSORY COMPLEX SUBUNIT YAJC"/>
    <property type="match status" value="1"/>
</dbReference>
<dbReference type="GO" id="GO:0015031">
    <property type="term" value="P:protein transport"/>
    <property type="evidence" value="ECO:0007669"/>
    <property type="project" value="UniProtKB-KW"/>
</dbReference>
<keyword evidence="5 10" id="KW-0812">Transmembrane</keyword>
<comment type="subcellular location">
    <subcellularLocation>
        <location evidence="1">Cell membrane</location>
        <topology evidence="1">Single-pass membrane protein</topology>
    </subcellularLocation>
</comment>
<dbReference type="HOGENOM" id="CLU_116157_1_1_9"/>
<reference evidence="11 12" key="2">
    <citation type="submission" date="2008-10" db="EMBL/GenBank/DDBJ databases">
        <title>Draft genome sequence of Clostridium hiranonis (DSM 13275).</title>
        <authorList>
            <person name="Sudarsanam P."/>
            <person name="Ley R."/>
            <person name="Guruge J."/>
            <person name="Turnbaugh P.J."/>
            <person name="Mahowald M."/>
            <person name="Liep D."/>
            <person name="Gordon J."/>
        </authorList>
    </citation>
    <scope>NUCLEOTIDE SEQUENCE [LARGE SCALE GENOMIC DNA]</scope>
    <source>
        <strain evidence="11 12">DSM 13275</strain>
    </source>
</reference>
<evidence type="ECO:0000313" key="11">
    <source>
        <dbReference type="EMBL" id="EEA85471.1"/>
    </source>
</evidence>
<feature type="transmembrane region" description="Helical" evidence="10">
    <location>
        <begin position="38"/>
        <end position="57"/>
    </location>
</feature>
<dbReference type="GO" id="GO:0005886">
    <property type="term" value="C:plasma membrane"/>
    <property type="evidence" value="ECO:0007669"/>
    <property type="project" value="UniProtKB-SubCell"/>
</dbReference>
<dbReference type="PANTHER" id="PTHR33909">
    <property type="entry name" value="SEC TRANSLOCON ACCESSORY COMPLEX SUBUNIT YAJC"/>
    <property type="match status" value="1"/>
</dbReference>
<evidence type="ECO:0000256" key="6">
    <source>
        <dbReference type="ARBA" id="ARBA00022927"/>
    </source>
</evidence>
<keyword evidence="9 10" id="KW-0472">Membrane</keyword>
<evidence type="ECO:0000256" key="10">
    <source>
        <dbReference type="SAM" id="Phobius"/>
    </source>
</evidence>
<dbReference type="InterPro" id="IPR003849">
    <property type="entry name" value="Preprotein_translocase_YajC"/>
</dbReference>
<dbReference type="eggNOG" id="COG1862">
    <property type="taxonomic scope" value="Bacteria"/>
</dbReference>
<dbReference type="EMBL" id="ABWP01000035">
    <property type="protein sequence ID" value="EEA85471.1"/>
    <property type="molecule type" value="Genomic_DNA"/>
</dbReference>
<keyword evidence="7 10" id="KW-1133">Transmembrane helix</keyword>
<evidence type="ECO:0000256" key="9">
    <source>
        <dbReference type="ARBA" id="ARBA00023136"/>
    </source>
</evidence>
<keyword evidence="6" id="KW-0653">Protein transport</keyword>
<dbReference type="SMART" id="SM01323">
    <property type="entry name" value="YajC"/>
    <property type="match status" value="1"/>
</dbReference>
<dbReference type="Proteomes" id="UP000003178">
    <property type="component" value="Unassembled WGS sequence"/>
</dbReference>
<evidence type="ECO:0000313" key="12">
    <source>
        <dbReference type="Proteomes" id="UP000003178"/>
    </source>
</evidence>
<organism evidence="11 12">
    <name type="scientific">Peptacetobacter hiranonis (strain DSM 13275 / JCM 10541 / KCTC 15199 / TO-931)</name>
    <name type="common">Clostridium hiranonis</name>
    <dbReference type="NCBI Taxonomy" id="500633"/>
    <lineage>
        <taxon>Bacteria</taxon>
        <taxon>Bacillati</taxon>
        <taxon>Bacillota</taxon>
        <taxon>Clostridia</taxon>
        <taxon>Peptostreptococcales</taxon>
        <taxon>Peptostreptococcaceae</taxon>
        <taxon>Peptacetobacter</taxon>
    </lineage>
</organism>
<dbReference type="NCBIfam" id="TIGR00739">
    <property type="entry name" value="yajC"/>
    <property type="match status" value="1"/>
</dbReference>
<sequence>MFLYLIYVYKCVIIFFRPLEKGNIVFQKERLIMPAQQLIMSVVLWVVVFGVFYFLLIRPQKKKDKELKEMRDSINVGDKVVTIGGLCATVAKVEEERVVLEVGPNRTKMPFEKWAIGTVTEKKEVKHEIADPAKEKEEN</sequence>
<comment type="similarity">
    <text evidence="2">Belongs to the YajC family.</text>
</comment>
<keyword evidence="4" id="KW-1003">Cell membrane</keyword>
<keyword evidence="8" id="KW-0811">Translocation</keyword>
<reference evidence="11 12" key="1">
    <citation type="submission" date="2008-09" db="EMBL/GenBank/DDBJ databases">
        <authorList>
            <person name="Fulton L."/>
            <person name="Clifton S."/>
            <person name="Fulton B."/>
            <person name="Xu J."/>
            <person name="Minx P."/>
            <person name="Pepin K.H."/>
            <person name="Johnson M."/>
            <person name="Thiruvilangam P."/>
            <person name="Bhonagiri V."/>
            <person name="Nash W.E."/>
            <person name="Mardis E.R."/>
            <person name="Wilson R.K."/>
        </authorList>
    </citation>
    <scope>NUCLEOTIDE SEQUENCE [LARGE SCALE GENOMIC DNA]</scope>
    <source>
        <strain evidence="11 12">DSM 13275</strain>
    </source>
</reference>
<evidence type="ECO:0000256" key="4">
    <source>
        <dbReference type="ARBA" id="ARBA00022475"/>
    </source>
</evidence>
<name>B6FYF7_PEPHT</name>
<dbReference type="AlphaFoldDB" id="B6FYF7"/>
<keyword evidence="3" id="KW-0813">Transport</keyword>
<evidence type="ECO:0000256" key="3">
    <source>
        <dbReference type="ARBA" id="ARBA00022448"/>
    </source>
</evidence>
<evidence type="ECO:0000256" key="1">
    <source>
        <dbReference type="ARBA" id="ARBA00004162"/>
    </source>
</evidence>
<evidence type="ECO:0000256" key="7">
    <source>
        <dbReference type="ARBA" id="ARBA00022989"/>
    </source>
</evidence>
<dbReference type="PRINTS" id="PR01853">
    <property type="entry name" value="YAJCTRNLCASE"/>
</dbReference>
<keyword evidence="12" id="KW-1185">Reference proteome</keyword>
<dbReference type="STRING" id="500633.CLOHIR_00909"/>
<comment type="caution">
    <text evidence="11">The sequence shown here is derived from an EMBL/GenBank/DDBJ whole genome shotgun (WGS) entry which is preliminary data.</text>
</comment>
<dbReference type="Pfam" id="PF02699">
    <property type="entry name" value="YajC"/>
    <property type="match status" value="1"/>
</dbReference>
<protein>
    <submittedName>
        <fullName evidence="11">Preprotein translocase, YajC subunit</fullName>
    </submittedName>
</protein>
<gene>
    <name evidence="11" type="primary">yajC</name>
    <name evidence="11" type="ORF">CLOHIR_00909</name>
</gene>
<evidence type="ECO:0000256" key="5">
    <source>
        <dbReference type="ARBA" id="ARBA00022692"/>
    </source>
</evidence>